<dbReference type="Proteomes" id="UP000657075">
    <property type="component" value="Unassembled WGS sequence"/>
</dbReference>
<dbReference type="InterPro" id="IPR031107">
    <property type="entry name" value="Small_HSP"/>
</dbReference>
<reference evidence="7" key="1">
    <citation type="journal article" date="2014" name="Int. J. Syst. Evol. Microbiol.">
        <title>Complete genome sequence of Corynebacterium casei LMG S-19264T (=DSM 44701T), isolated from a smear-ripened cheese.</title>
        <authorList>
            <consortium name="US DOE Joint Genome Institute (JGI-PGF)"/>
            <person name="Walter F."/>
            <person name="Albersmeier A."/>
            <person name="Kalinowski J."/>
            <person name="Ruckert C."/>
        </authorList>
    </citation>
    <scope>NUCLEOTIDE SEQUENCE</scope>
    <source>
        <strain evidence="7">JCM 11219</strain>
    </source>
</reference>
<dbReference type="InterPro" id="IPR008978">
    <property type="entry name" value="HSP20-like_chaperone"/>
</dbReference>
<dbReference type="SUPFAM" id="SSF49764">
    <property type="entry name" value="HSP20-like chaperones"/>
    <property type="match status" value="1"/>
</dbReference>
<dbReference type="Pfam" id="PF00011">
    <property type="entry name" value="HSP20"/>
    <property type="match status" value="1"/>
</dbReference>
<reference evidence="6" key="4">
    <citation type="journal article" date="2023" name="Microbiol. Resour. Announc.">
        <title>Complete Genome Sequence of Vulcanisaeta souniana Strain IC-059, a Hyperthermophilic Archaeon Isolated from Hot Spring Water in Japan.</title>
        <authorList>
            <person name="Kato S."/>
            <person name="Itoh T."/>
            <person name="Wu L."/>
            <person name="Ma J."/>
            <person name="Ohkuma M."/>
        </authorList>
    </citation>
    <scope>NUCLEOTIDE SEQUENCE</scope>
    <source>
        <strain evidence="6">JCM 11219</strain>
    </source>
</reference>
<dbReference type="AlphaFoldDB" id="A0A830EAV5"/>
<dbReference type="GeneID" id="76205821"/>
<reference evidence="7" key="2">
    <citation type="submission" date="2020-09" db="EMBL/GenBank/DDBJ databases">
        <authorList>
            <person name="Sun Q."/>
            <person name="Ohkuma M."/>
        </authorList>
    </citation>
    <scope>NUCLEOTIDE SEQUENCE</scope>
    <source>
        <strain evidence="7">JCM 11219</strain>
    </source>
</reference>
<feature type="domain" description="CS" evidence="5">
    <location>
        <begin position="88"/>
        <end position="181"/>
    </location>
</feature>
<evidence type="ECO:0000313" key="8">
    <source>
        <dbReference type="Proteomes" id="UP000657075"/>
    </source>
</evidence>
<dbReference type="RefSeq" id="WP_054844306.1">
    <property type="nucleotide sequence ID" value="NZ_AP026830.1"/>
</dbReference>
<evidence type="ECO:0000313" key="6">
    <source>
        <dbReference type="EMBL" id="BDR91177.1"/>
    </source>
</evidence>
<dbReference type="PROSITE" id="PS51203">
    <property type="entry name" value="CS"/>
    <property type="match status" value="1"/>
</dbReference>
<dbReference type="EMBL" id="AP026830">
    <property type="protein sequence ID" value="BDR91177.1"/>
    <property type="molecule type" value="Genomic_DNA"/>
</dbReference>
<comment type="similarity">
    <text evidence="1 2">Belongs to the small heat shock protein (HSP20) family.</text>
</comment>
<sequence>MSWFEDIDNWFKRIQKYFEELEREMEEDMERMMRGTAPEEEEEKRSGKAKPKYYYYGFEISIGPDGKPRIKEFGNVRPRGERPIIEEDIEPLTDVIEEEDSVKVIMDMPGVDKDKISIRVSDDGRKLIISARNSDRKYYKEVDLPVEVDPNQSKATYRNGVLTVELKKKSTGKKGFEIRVE</sequence>
<dbReference type="NCBIfam" id="NF041800">
    <property type="entry name" value="Hsp20"/>
    <property type="match status" value="1"/>
</dbReference>
<dbReference type="CDD" id="cd06464">
    <property type="entry name" value="ACD_sHsps-like"/>
    <property type="match status" value="1"/>
</dbReference>
<organism evidence="7 8">
    <name type="scientific">Vulcanisaeta souniana JCM 11219</name>
    <dbReference type="NCBI Taxonomy" id="1293586"/>
    <lineage>
        <taxon>Archaea</taxon>
        <taxon>Thermoproteota</taxon>
        <taxon>Thermoprotei</taxon>
        <taxon>Thermoproteales</taxon>
        <taxon>Thermoproteaceae</taxon>
        <taxon>Vulcanisaeta</taxon>
    </lineage>
</organism>
<dbReference type="OrthoDB" id="26084at2157"/>
<evidence type="ECO:0000259" key="5">
    <source>
        <dbReference type="PROSITE" id="PS51203"/>
    </source>
</evidence>
<evidence type="ECO:0000256" key="3">
    <source>
        <dbReference type="SAM" id="MobiDB-lite"/>
    </source>
</evidence>
<protein>
    <submittedName>
        <fullName evidence="7">Heat-shock protein Hsp20</fullName>
    </submittedName>
</protein>
<dbReference type="Proteomes" id="UP001060771">
    <property type="component" value="Chromosome"/>
</dbReference>
<dbReference type="PROSITE" id="PS01031">
    <property type="entry name" value="SHSP"/>
    <property type="match status" value="1"/>
</dbReference>
<evidence type="ECO:0000313" key="9">
    <source>
        <dbReference type="Proteomes" id="UP001060771"/>
    </source>
</evidence>
<proteinExistence type="inferred from homology"/>
<feature type="domain" description="SHSP" evidence="4">
    <location>
        <begin position="83"/>
        <end position="181"/>
    </location>
</feature>
<dbReference type="InterPro" id="IPR002068">
    <property type="entry name" value="A-crystallin/Hsp20_dom"/>
</dbReference>
<dbReference type="PANTHER" id="PTHR11527">
    <property type="entry name" value="HEAT-SHOCK PROTEIN 20 FAMILY MEMBER"/>
    <property type="match status" value="1"/>
</dbReference>
<name>A0A830EAV5_9CREN</name>
<evidence type="ECO:0000256" key="1">
    <source>
        <dbReference type="PROSITE-ProRule" id="PRU00285"/>
    </source>
</evidence>
<evidence type="ECO:0000313" key="7">
    <source>
        <dbReference type="EMBL" id="GGI81499.1"/>
    </source>
</evidence>
<gene>
    <name evidence="7" type="ORF">GCM10007112_17740</name>
    <name evidence="6" type="ORF">Vsou_02700</name>
</gene>
<evidence type="ECO:0000256" key="2">
    <source>
        <dbReference type="RuleBase" id="RU003616"/>
    </source>
</evidence>
<evidence type="ECO:0000259" key="4">
    <source>
        <dbReference type="PROSITE" id="PS01031"/>
    </source>
</evidence>
<dbReference type="Gene3D" id="2.60.40.790">
    <property type="match status" value="1"/>
</dbReference>
<reference evidence="9" key="3">
    <citation type="submission" date="2022-09" db="EMBL/GenBank/DDBJ databases">
        <title>Complete genome sequence of Vulcanisaeta souniana.</title>
        <authorList>
            <person name="Kato S."/>
            <person name="Itoh T."/>
            <person name="Ohkuma M."/>
        </authorList>
    </citation>
    <scope>NUCLEOTIDE SEQUENCE [LARGE SCALE GENOMIC DNA]</scope>
    <source>
        <strain evidence="9">JCM 11219</strain>
    </source>
</reference>
<dbReference type="EMBL" id="BMNM01000007">
    <property type="protein sequence ID" value="GGI81499.1"/>
    <property type="molecule type" value="Genomic_DNA"/>
</dbReference>
<accession>A0A830EAV5</accession>
<feature type="region of interest" description="Disordered" evidence="3">
    <location>
        <begin position="29"/>
        <end position="48"/>
    </location>
</feature>
<keyword evidence="9" id="KW-1185">Reference proteome</keyword>
<dbReference type="InterPro" id="IPR007052">
    <property type="entry name" value="CS_dom"/>
</dbReference>